<proteinExistence type="predicted"/>
<dbReference type="EMBL" id="JAGMUV010000041">
    <property type="protein sequence ID" value="KAH7111368.1"/>
    <property type="molecule type" value="Genomic_DNA"/>
</dbReference>
<reference evidence="1" key="1">
    <citation type="journal article" date="2021" name="Nat. Commun.">
        <title>Genetic determinants of endophytism in the Arabidopsis root mycobiome.</title>
        <authorList>
            <person name="Mesny F."/>
            <person name="Miyauchi S."/>
            <person name="Thiergart T."/>
            <person name="Pickel B."/>
            <person name="Atanasova L."/>
            <person name="Karlsson M."/>
            <person name="Huettel B."/>
            <person name="Barry K.W."/>
            <person name="Haridas S."/>
            <person name="Chen C."/>
            <person name="Bauer D."/>
            <person name="Andreopoulos W."/>
            <person name="Pangilinan J."/>
            <person name="LaButti K."/>
            <person name="Riley R."/>
            <person name="Lipzen A."/>
            <person name="Clum A."/>
            <person name="Drula E."/>
            <person name="Henrissat B."/>
            <person name="Kohler A."/>
            <person name="Grigoriev I.V."/>
            <person name="Martin F.M."/>
            <person name="Hacquard S."/>
        </authorList>
    </citation>
    <scope>NUCLEOTIDE SEQUENCE</scope>
    <source>
        <strain evidence="1">MPI-CAGE-AT-0147</strain>
    </source>
</reference>
<evidence type="ECO:0000313" key="1">
    <source>
        <dbReference type="EMBL" id="KAH7111368.1"/>
    </source>
</evidence>
<sequence>MAEPDILALRHIKAIKRCVSQWHRDGNAIESPHELYQSQVAALQEKARIENASNHDSNTRTDNILEIGAQLGDLQQQHATTIANDDTVYRQSLDVHVMQRS</sequence>
<gene>
    <name evidence="1" type="ORF">EDB81DRAFT_894356</name>
</gene>
<organism evidence="1 2">
    <name type="scientific">Dactylonectria macrodidyma</name>
    <dbReference type="NCBI Taxonomy" id="307937"/>
    <lineage>
        <taxon>Eukaryota</taxon>
        <taxon>Fungi</taxon>
        <taxon>Dikarya</taxon>
        <taxon>Ascomycota</taxon>
        <taxon>Pezizomycotina</taxon>
        <taxon>Sordariomycetes</taxon>
        <taxon>Hypocreomycetidae</taxon>
        <taxon>Hypocreales</taxon>
        <taxon>Nectriaceae</taxon>
        <taxon>Dactylonectria</taxon>
    </lineage>
</organism>
<name>A0A9P9D2E5_9HYPO</name>
<accession>A0A9P9D2E5</accession>
<comment type="caution">
    <text evidence="1">The sequence shown here is derived from an EMBL/GenBank/DDBJ whole genome shotgun (WGS) entry which is preliminary data.</text>
</comment>
<evidence type="ECO:0000313" key="2">
    <source>
        <dbReference type="Proteomes" id="UP000738349"/>
    </source>
</evidence>
<dbReference type="AlphaFoldDB" id="A0A9P9D2E5"/>
<dbReference type="Proteomes" id="UP000738349">
    <property type="component" value="Unassembled WGS sequence"/>
</dbReference>
<protein>
    <submittedName>
        <fullName evidence="1">Uncharacterized protein</fullName>
    </submittedName>
</protein>
<keyword evidence="2" id="KW-1185">Reference proteome</keyword>